<evidence type="ECO:0000256" key="1">
    <source>
        <dbReference type="ARBA" id="ARBA00006382"/>
    </source>
</evidence>
<dbReference type="EC" id="1.4.1.4" evidence="2"/>
<feature type="non-terminal residue" evidence="5">
    <location>
        <position position="147"/>
    </location>
</feature>
<proteinExistence type="inferred from homology"/>
<organism evidence="5 6">
    <name type="scientific">Fistulina hepatica ATCC 64428</name>
    <dbReference type="NCBI Taxonomy" id="1128425"/>
    <lineage>
        <taxon>Eukaryota</taxon>
        <taxon>Fungi</taxon>
        <taxon>Dikarya</taxon>
        <taxon>Basidiomycota</taxon>
        <taxon>Agaricomycotina</taxon>
        <taxon>Agaricomycetes</taxon>
        <taxon>Agaricomycetidae</taxon>
        <taxon>Agaricales</taxon>
        <taxon>Fistulinaceae</taxon>
        <taxon>Fistulina</taxon>
    </lineage>
</organism>
<dbReference type="PANTHER" id="PTHR43571:SF1">
    <property type="entry name" value="NADP-SPECIFIC GLUTAMATE DEHYDROGENASE 1-RELATED"/>
    <property type="match status" value="1"/>
</dbReference>
<protein>
    <recommendedName>
        <fullName evidence="2">glutamate dehydrogenase (NADP(+))</fullName>
        <ecNumber evidence="2">1.4.1.4</ecNumber>
    </recommendedName>
</protein>
<keyword evidence="6" id="KW-1185">Reference proteome</keyword>
<dbReference type="GO" id="GO:0006537">
    <property type="term" value="P:glutamate biosynthetic process"/>
    <property type="evidence" value="ECO:0007669"/>
    <property type="project" value="TreeGrafter"/>
</dbReference>
<reference evidence="5 6" key="1">
    <citation type="journal article" date="2015" name="Fungal Genet. Biol.">
        <title>Evolution of novel wood decay mechanisms in Agaricales revealed by the genome sequences of Fistulina hepatica and Cylindrobasidium torrendii.</title>
        <authorList>
            <person name="Floudas D."/>
            <person name="Held B.W."/>
            <person name="Riley R."/>
            <person name="Nagy L.G."/>
            <person name="Koehler G."/>
            <person name="Ransdell A.S."/>
            <person name="Younus H."/>
            <person name="Chow J."/>
            <person name="Chiniquy J."/>
            <person name="Lipzen A."/>
            <person name="Tritt A."/>
            <person name="Sun H."/>
            <person name="Haridas S."/>
            <person name="LaButti K."/>
            <person name="Ohm R.A."/>
            <person name="Kues U."/>
            <person name="Blanchette R.A."/>
            <person name="Grigoriev I.V."/>
            <person name="Minto R.E."/>
            <person name="Hibbett D.S."/>
        </authorList>
    </citation>
    <scope>NUCLEOTIDE SEQUENCE [LARGE SCALE GENOMIC DNA]</scope>
    <source>
        <strain evidence="5 6">ATCC 64428</strain>
    </source>
</reference>
<dbReference type="PRINTS" id="PR00082">
    <property type="entry name" value="GLFDHDRGNASE"/>
</dbReference>
<gene>
    <name evidence="5" type="ORF">FISHEDRAFT_24124</name>
</gene>
<dbReference type="Pfam" id="PF00208">
    <property type="entry name" value="ELFV_dehydrog"/>
    <property type="match status" value="1"/>
</dbReference>
<dbReference type="InterPro" id="IPR036291">
    <property type="entry name" value="NAD(P)-bd_dom_sf"/>
</dbReference>
<dbReference type="InterPro" id="IPR006096">
    <property type="entry name" value="Glu/Leu/Phe/Val/Trp_DH_C"/>
</dbReference>
<accession>A0A0D7A6K5</accession>
<dbReference type="OrthoDB" id="6718861at2759"/>
<dbReference type="SUPFAM" id="SSF51735">
    <property type="entry name" value="NAD(P)-binding Rossmann-fold domains"/>
    <property type="match status" value="1"/>
</dbReference>
<dbReference type="Proteomes" id="UP000054144">
    <property type="component" value="Unassembled WGS sequence"/>
</dbReference>
<dbReference type="Gene3D" id="3.40.50.10860">
    <property type="entry name" value="Leucine Dehydrogenase, chain A, domain 1"/>
    <property type="match status" value="1"/>
</dbReference>
<evidence type="ECO:0000259" key="4">
    <source>
        <dbReference type="Pfam" id="PF00208"/>
    </source>
</evidence>
<dbReference type="PANTHER" id="PTHR43571">
    <property type="entry name" value="NADP-SPECIFIC GLUTAMATE DEHYDROGENASE 1-RELATED"/>
    <property type="match status" value="1"/>
</dbReference>
<dbReference type="AlphaFoldDB" id="A0A0D7A6K5"/>
<dbReference type="EMBL" id="KN882032">
    <property type="protein sequence ID" value="KIY46438.1"/>
    <property type="molecule type" value="Genomic_DNA"/>
</dbReference>
<dbReference type="GO" id="GO:0005829">
    <property type="term" value="C:cytosol"/>
    <property type="evidence" value="ECO:0007669"/>
    <property type="project" value="TreeGrafter"/>
</dbReference>
<dbReference type="SUPFAM" id="SSF53223">
    <property type="entry name" value="Aminoacid dehydrogenase-like, N-terminal domain"/>
    <property type="match status" value="1"/>
</dbReference>
<dbReference type="InterPro" id="IPR046346">
    <property type="entry name" value="Aminoacid_DH-like_N_sf"/>
</dbReference>
<comment type="similarity">
    <text evidence="1 3">Belongs to the Glu/Leu/Phe/Val dehydrogenases family.</text>
</comment>
<dbReference type="Gene3D" id="3.40.50.720">
    <property type="entry name" value="NAD(P)-binding Rossmann-like Domain"/>
    <property type="match status" value="1"/>
</dbReference>
<keyword evidence="3" id="KW-0560">Oxidoreductase</keyword>
<name>A0A0D7A6K5_9AGAR</name>
<evidence type="ECO:0000256" key="3">
    <source>
        <dbReference type="RuleBase" id="RU004417"/>
    </source>
</evidence>
<evidence type="ECO:0000313" key="6">
    <source>
        <dbReference type="Proteomes" id="UP000054144"/>
    </source>
</evidence>
<evidence type="ECO:0000256" key="2">
    <source>
        <dbReference type="ARBA" id="ARBA00012907"/>
    </source>
</evidence>
<feature type="domain" description="Glutamate/phenylalanine/leucine/valine/L-tryptophan dehydrogenase C-terminal" evidence="4">
    <location>
        <begin position="56"/>
        <end position="140"/>
    </location>
</feature>
<dbReference type="InterPro" id="IPR050724">
    <property type="entry name" value="Glu_Leu_Phe_Val_DH"/>
</dbReference>
<evidence type="ECO:0000313" key="5">
    <source>
        <dbReference type="EMBL" id="KIY46438.1"/>
    </source>
</evidence>
<feature type="non-terminal residue" evidence="5">
    <location>
        <position position="1"/>
    </location>
</feature>
<dbReference type="InterPro" id="IPR006095">
    <property type="entry name" value="Glu/Leu/Phe/Val/Trp_DH"/>
</dbReference>
<dbReference type="GO" id="GO:0004354">
    <property type="term" value="F:glutamate dehydrogenase (NADP+) activity"/>
    <property type="evidence" value="ECO:0007669"/>
    <property type="project" value="UniProtKB-EC"/>
</dbReference>
<sequence>RFCIAFMTELSRHIGQDTDVPGTSYSRREIGFLFGAYRKMRNEFISVLTGKGADWGGSYIRPEATSYGLIYYIKHMIARTCPQRHFGVTSTRVAISGARNIAQFTALKVIELSATVVSLSDSHRSPICKEGFTKDVVKAIGTLKLQG</sequence>